<dbReference type="EMBL" id="JAEHFY010000031">
    <property type="protein sequence ID" value="MBK0384424.1"/>
    <property type="molecule type" value="Genomic_DNA"/>
</dbReference>
<evidence type="ECO:0000259" key="2">
    <source>
        <dbReference type="Pfam" id="PF13472"/>
    </source>
</evidence>
<comment type="caution">
    <text evidence="3">The sequence shown here is derived from an EMBL/GenBank/DDBJ whole genome shotgun (WGS) entry which is preliminary data.</text>
</comment>
<feature type="domain" description="SGNH hydrolase-type esterase" evidence="2">
    <location>
        <begin position="35"/>
        <end position="234"/>
    </location>
</feature>
<dbReference type="InterPro" id="IPR051532">
    <property type="entry name" value="Ester_Hydrolysis_Enzymes"/>
</dbReference>
<dbReference type="PANTHER" id="PTHR30383">
    <property type="entry name" value="THIOESTERASE 1/PROTEASE 1/LYSOPHOSPHOLIPASE L1"/>
    <property type="match status" value="1"/>
</dbReference>
<dbReference type="InterPro" id="IPR013830">
    <property type="entry name" value="SGNH_hydro"/>
</dbReference>
<dbReference type="Gene3D" id="3.40.50.1110">
    <property type="entry name" value="SGNH hydrolase"/>
    <property type="match status" value="1"/>
</dbReference>
<sequence length="319" mass="36059">MKLFNCLIWVLLSLSSNLSFGQNTGILHHKRVLILGNSITQNGRYVDFLEYYLLKNYPNEKLDIISIGLSSETISGASEVGRPFLRPGLHTRLDSALSLTKPNLVIAIYGMNDGLFSNPDEVKFEGYKQGVFKLIAKVKQAGSKLILITPTAFDPDPIMNRVSKDGEPHSYEKPYFKYNDVLDTYSSWLITLKSKELPIIDLHGFINNSIQEIKTIKKDSTLTPDGVHPNDLGHYLMAKKILMDLYPEIKLDEPNKAWAILKSDPIFLLVAKRRLISSNGWLAYVGYTKETNVKTFNIKPVIEQLDSLDKEIAAQLKKK</sequence>
<protein>
    <submittedName>
        <fullName evidence="3">SGNH/GDSL hydrolase family protein</fullName>
    </submittedName>
</protein>
<feature type="chain" id="PRO_5047525460" evidence="1">
    <location>
        <begin position="22"/>
        <end position="319"/>
    </location>
</feature>
<reference evidence="3 4" key="1">
    <citation type="submission" date="2020-12" db="EMBL/GenBank/DDBJ databases">
        <title>Bacterial novel species Pedobacter sp. SD-b isolated from soil.</title>
        <authorList>
            <person name="Jung H.-Y."/>
        </authorList>
    </citation>
    <scope>NUCLEOTIDE SEQUENCE [LARGE SCALE GENOMIC DNA]</scope>
    <source>
        <strain evidence="3 4">SD-b</strain>
    </source>
</reference>
<dbReference type="Pfam" id="PF13472">
    <property type="entry name" value="Lipase_GDSL_2"/>
    <property type="match status" value="1"/>
</dbReference>
<accession>A0ABS1BNF6</accession>
<feature type="signal peptide" evidence="1">
    <location>
        <begin position="1"/>
        <end position="21"/>
    </location>
</feature>
<organism evidence="3 4">
    <name type="scientific">Pedobacter segetis</name>
    <dbReference type="NCBI Taxonomy" id="2793069"/>
    <lineage>
        <taxon>Bacteria</taxon>
        <taxon>Pseudomonadati</taxon>
        <taxon>Bacteroidota</taxon>
        <taxon>Sphingobacteriia</taxon>
        <taxon>Sphingobacteriales</taxon>
        <taxon>Sphingobacteriaceae</taxon>
        <taxon>Pedobacter</taxon>
    </lineage>
</organism>
<dbReference type="GO" id="GO:0016787">
    <property type="term" value="F:hydrolase activity"/>
    <property type="evidence" value="ECO:0007669"/>
    <property type="project" value="UniProtKB-KW"/>
</dbReference>
<keyword evidence="1" id="KW-0732">Signal</keyword>
<gene>
    <name evidence="3" type="ORF">I5M32_15775</name>
</gene>
<dbReference type="CDD" id="cd01834">
    <property type="entry name" value="SGNH_hydrolase_like_2"/>
    <property type="match status" value="1"/>
</dbReference>
<dbReference type="Proteomes" id="UP000660024">
    <property type="component" value="Unassembled WGS sequence"/>
</dbReference>
<evidence type="ECO:0000313" key="3">
    <source>
        <dbReference type="EMBL" id="MBK0384424.1"/>
    </source>
</evidence>
<name>A0ABS1BNF6_9SPHI</name>
<dbReference type="SUPFAM" id="SSF52266">
    <property type="entry name" value="SGNH hydrolase"/>
    <property type="match status" value="1"/>
</dbReference>
<dbReference type="PANTHER" id="PTHR30383:SF5">
    <property type="entry name" value="SGNH HYDROLASE-TYPE ESTERASE DOMAIN-CONTAINING PROTEIN"/>
    <property type="match status" value="1"/>
</dbReference>
<evidence type="ECO:0000256" key="1">
    <source>
        <dbReference type="SAM" id="SignalP"/>
    </source>
</evidence>
<proteinExistence type="predicted"/>
<keyword evidence="4" id="KW-1185">Reference proteome</keyword>
<keyword evidence="3" id="KW-0378">Hydrolase</keyword>
<dbReference type="InterPro" id="IPR036514">
    <property type="entry name" value="SGNH_hydro_sf"/>
</dbReference>
<dbReference type="RefSeq" id="WP_200588056.1">
    <property type="nucleotide sequence ID" value="NZ_JAEHFY010000031.1"/>
</dbReference>
<evidence type="ECO:0000313" key="4">
    <source>
        <dbReference type="Proteomes" id="UP000660024"/>
    </source>
</evidence>